<comment type="caution">
    <text evidence="3">The sequence shown here is derived from an EMBL/GenBank/DDBJ whole genome shotgun (WGS) entry which is preliminary data.</text>
</comment>
<dbReference type="PANTHER" id="PTHR37984:SF5">
    <property type="entry name" value="PROTEIN NYNRIN-LIKE"/>
    <property type="match status" value="1"/>
</dbReference>
<dbReference type="InterPro" id="IPR050951">
    <property type="entry name" value="Retrovirus_Pol_polyprotein"/>
</dbReference>
<dbReference type="CDD" id="cd01647">
    <property type="entry name" value="RT_LTR"/>
    <property type="match status" value="1"/>
</dbReference>
<organism evidence="3 4">
    <name type="scientific">Hibiscus sabdariffa</name>
    <name type="common">roselle</name>
    <dbReference type="NCBI Taxonomy" id="183260"/>
    <lineage>
        <taxon>Eukaryota</taxon>
        <taxon>Viridiplantae</taxon>
        <taxon>Streptophyta</taxon>
        <taxon>Embryophyta</taxon>
        <taxon>Tracheophyta</taxon>
        <taxon>Spermatophyta</taxon>
        <taxon>Magnoliopsida</taxon>
        <taxon>eudicotyledons</taxon>
        <taxon>Gunneridae</taxon>
        <taxon>Pentapetalae</taxon>
        <taxon>rosids</taxon>
        <taxon>malvids</taxon>
        <taxon>Malvales</taxon>
        <taxon>Malvaceae</taxon>
        <taxon>Malvoideae</taxon>
        <taxon>Hibiscus</taxon>
    </lineage>
</organism>
<feature type="compositionally biased region" description="Polar residues" evidence="1">
    <location>
        <begin position="224"/>
        <end position="239"/>
    </location>
</feature>
<dbReference type="Pfam" id="PF00078">
    <property type="entry name" value="RVT_1"/>
    <property type="match status" value="1"/>
</dbReference>
<dbReference type="SUPFAM" id="SSF56672">
    <property type="entry name" value="DNA/RNA polymerases"/>
    <property type="match status" value="1"/>
</dbReference>
<dbReference type="InterPro" id="IPR043128">
    <property type="entry name" value="Rev_trsase/Diguanyl_cyclase"/>
</dbReference>
<dbReference type="InterPro" id="IPR036397">
    <property type="entry name" value="RNaseH_sf"/>
</dbReference>
<dbReference type="Gene3D" id="3.30.70.270">
    <property type="match status" value="1"/>
</dbReference>
<proteinExistence type="predicted"/>
<evidence type="ECO:0000259" key="2">
    <source>
        <dbReference type="PROSITE" id="PS50994"/>
    </source>
</evidence>
<evidence type="ECO:0000256" key="1">
    <source>
        <dbReference type="SAM" id="MobiDB-lite"/>
    </source>
</evidence>
<dbReference type="PANTHER" id="PTHR37984">
    <property type="entry name" value="PROTEIN CBG26694"/>
    <property type="match status" value="1"/>
</dbReference>
<dbReference type="PROSITE" id="PS50994">
    <property type="entry name" value="INTEGRASE"/>
    <property type="match status" value="1"/>
</dbReference>
<sequence>MAANSQQFSCEPSRRVHEISTISLENKIDKLTDVVNSLITGKSGVAKVCVICAMPDHPTDCCPCLQEEAQVNAVNFSRSPQRPYNPYSNTYNPGWKDHHNFSYAQNQRPNQVYQQKTDSTTTISTAESIVRVDCQAISFISREISEPNRDSSTRIDKHISQLAQTMGRLESQGKLPSQTENNPRVNVSSITLRSGTVLEPKAPKENTQKKDKEEELSSNEQDKSNPASINSTPIPSSSEVPLPFPSRLVKQDKQAEEKEILDIFRKVEVNIPLLEVIRRVPRMEHDRLNTSSEILLGHPFLSFFQIPVAPKDQEKTTFTCPFGTFAYRRMSFGLCNAPATFQRCMISIFSDYVENGIEVFMDDFTVYGDSFISSNGITVDKAKTDIIRSLPYPTTVREIRSFLGHARFYRRESFDELKEKLVLAPIVQRAKLGLPLRAFSSCVMRLIQAYLMSKKETKPRLTRWILLLQEFNLEIKDKKGCENLVVDHLSRLPILSEDPSLQEEFPEENMMFAQSRTPWFADLVNYLATGNISRRNEMPLNPIHVWGIDYMGPFVSSFENYYIILAVDYVSKWVEAKATKNNDSKTTVKFLKDFIFSRFGTPRAIISDRGTHFINRVIEALMKKFGVTQRIFTAYHPQTNGQAEVSNREIKAILEKIVKPDRKDWSLKLTDALWAYRTAYKGPIGMSPYRLVFGKPCHCWSKPKDQS</sequence>
<dbReference type="Proteomes" id="UP001396334">
    <property type="component" value="Unassembled WGS sequence"/>
</dbReference>
<accession>A0ABR2NGU2</accession>
<gene>
    <name evidence="3" type="ORF">V6N11_021123</name>
</gene>
<feature type="compositionally biased region" description="Polar residues" evidence="1">
    <location>
        <begin position="174"/>
        <end position="194"/>
    </location>
</feature>
<dbReference type="InterPro" id="IPR001584">
    <property type="entry name" value="Integrase_cat-core"/>
</dbReference>
<dbReference type="SUPFAM" id="SSF53098">
    <property type="entry name" value="Ribonuclease H-like"/>
    <property type="match status" value="1"/>
</dbReference>
<reference evidence="3 4" key="1">
    <citation type="journal article" date="2024" name="G3 (Bethesda)">
        <title>Genome assembly of Hibiscus sabdariffa L. provides insights into metabolisms of medicinal natural products.</title>
        <authorList>
            <person name="Kim T."/>
        </authorList>
    </citation>
    <scope>NUCLEOTIDE SEQUENCE [LARGE SCALE GENOMIC DNA]</scope>
    <source>
        <strain evidence="3">TK-2024</strain>
        <tissue evidence="3">Old leaves</tissue>
    </source>
</reference>
<dbReference type="EMBL" id="JBBPBN010000150">
    <property type="protein sequence ID" value="KAK8975227.1"/>
    <property type="molecule type" value="Genomic_DNA"/>
</dbReference>
<evidence type="ECO:0000313" key="4">
    <source>
        <dbReference type="Proteomes" id="UP001396334"/>
    </source>
</evidence>
<feature type="compositionally biased region" description="Basic and acidic residues" evidence="1">
    <location>
        <begin position="201"/>
        <end position="223"/>
    </location>
</feature>
<feature type="region of interest" description="Disordered" evidence="1">
    <location>
        <begin position="170"/>
        <end position="245"/>
    </location>
</feature>
<keyword evidence="4" id="KW-1185">Reference proteome</keyword>
<feature type="domain" description="Integrase catalytic" evidence="2">
    <location>
        <begin position="538"/>
        <end position="696"/>
    </location>
</feature>
<name>A0ABR2NGU2_9ROSI</name>
<evidence type="ECO:0000313" key="3">
    <source>
        <dbReference type="EMBL" id="KAK8975227.1"/>
    </source>
</evidence>
<dbReference type="Gene3D" id="3.30.420.10">
    <property type="entry name" value="Ribonuclease H-like superfamily/Ribonuclease H"/>
    <property type="match status" value="1"/>
</dbReference>
<dbReference type="InterPro" id="IPR000477">
    <property type="entry name" value="RT_dom"/>
</dbReference>
<dbReference type="Pfam" id="PF00665">
    <property type="entry name" value="rve"/>
    <property type="match status" value="1"/>
</dbReference>
<protein>
    <recommendedName>
        <fullName evidence="2">Integrase catalytic domain-containing protein</fullName>
    </recommendedName>
</protein>
<dbReference type="InterPro" id="IPR012337">
    <property type="entry name" value="RNaseH-like_sf"/>
</dbReference>
<dbReference type="Gene3D" id="3.10.10.10">
    <property type="entry name" value="HIV Type 1 Reverse Transcriptase, subunit A, domain 1"/>
    <property type="match status" value="1"/>
</dbReference>
<dbReference type="InterPro" id="IPR043502">
    <property type="entry name" value="DNA/RNA_pol_sf"/>
</dbReference>